<dbReference type="Gene3D" id="3.90.80.10">
    <property type="entry name" value="Inorganic pyrophosphatase"/>
    <property type="match status" value="1"/>
</dbReference>
<comment type="cofactor">
    <cofactor evidence="1">
        <name>Mg(2+)</name>
        <dbReference type="ChEBI" id="CHEBI:18420"/>
    </cofactor>
</comment>
<dbReference type="SUPFAM" id="SSF50324">
    <property type="entry name" value="Inorganic pyrophosphatase"/>
    <property type="match status" value="1"/>
</dbReference>
<dbReference type="Pfam" id="PF00719">
    <property type="entry name" value="Pyrophosphatase"/>
    <property type="match status" value="1"/>
</dbReference>
<dbReference type="GO" id="GO:0005737">
    <property type="term" value="C:cytoplasm"/>
    <property type="evidence" value="ECO:0007669"/>
    <property type="project" value="InterPro"/>
</dbReference>
<dbReference type="InterPro" id="IPR008162">
    <property type="entry name" value="Pyrophosphatase"/>
</dbReference>
<proteinExistence type="predicted"/>
<dbReference type="AlphaFoldDB" id="A0A2M7QAX4"/>
<keyword evidence="3" id="KW-0479">Metal-binding</keyword>
<evidence type="ECO:0000313" key="7">
    <source>
        <dbReference type="Proteomes" id="UP000230973"/>
    </source>
</evidence>
<organism evidence="6 7">
    <name type="scientific">Candidatus Uhrbacteria bacterium CG_4_10_14_0_8_um_filter_58_22</name>
    <dbReference type="NCBI Taxonomy" id="1975029"/>
    <lineage>
        <taxon>Bacteria</taxon>
        <taxon>Candidatus Uhriibacteriota</taxon>
    </lineage>
</organism>
<accession>A0A2M7QAX4</accession>
<dbReference type="EMBL" id="PFLC01000010">
    <property type="protein sequence ID" value="PIY63299.1"/>
    <property type="molecule type" value="Genomic_DNA"/>
</dbReference>
<dbReference type="GO" id="GO:0004427">
    <property type="term" value="F:inorganic diphosphate phosphatase activity"/>
    <property type="evidence" value="ECO:0007669"/>
    <property type="project" value="UniProtKB-EC"/>
</dbReference>
<sequence>MSQRRWRTVMSWSSGGWRIDKVTKSVMQVFIENEAGSDRKNLYNEKTLEFRKVIRVSREYPFPYGFILGTTSGDGDNLDCFIITEKKLRTGQVVECDPIGMMEQSEDGKEDLNVLAALLDNEVSIDEETKGKLVEFISHVFDHRPDKVVRVGHFLGKDEAISLVGECLD</sequence>
<name>A0A2M7QAX4_9BACT</name>
<evidence type="ECO:0000256" key="2">
    <source>
        <dbReference type="ARBA" id="ARBA00012146"/>
    </source>
</evidence>
<gene>
    <name evidence="6" type="ORF">COY93_00665</name>
</gene>
<dbReference type="EC" id="3.6.1.1" evidence="2"/>
<dbReference type="GO" id="GO:0006796">
    <property type="term" value="P:phosphate-containing compound metabolic process"/>
    <property type="evidence" value="ECO:0007669"/>
    <property type="project" value="InterPro"/>
</dbReference>
<comment type="caution">
    <text evidence="6">The sequence shown here is derived from an EMBL/GenBank/DDBJ whole genome shotgun (WGS) entry which is preliminary data.</text>
</comment>
<keyword evidence="4" id="KW-0378">Hydrolase</keyword>
<evidence type="ECO:0000256" key="1">
    <source>
        <dbReference type="ARBA" id="ARBA00001946"/>
    </source>
</evidence>
<dbReference type="GO" id="GO:0000287">
    <property type="term" value="F:magnesium ion binding"/>
    <property type="evidence" value="ECO:0007669"/>
    <property type="project" value="InterPro"/>
</dbReference>
<protein>
    <recommendedName>
        <fullName evidence="2">inorganic diphosphatase</fullName>
        <ecNumber evidence="2">3.6.1.1</ecNumber>
    </recommendedName>
</protein>
<dbReference type="InterPro" id="IPR036649">
    <property type="entry name" value="Pyrophosphatase_sf"/>
</dbReference>
<evidence type="ECO:0000313" key="6">
    <source>
        <dbReference type="EMBL" id="PIY63299.1"/>
    </source>
</evidence>
<evidence type="ECO:0000256" key="5">
    <source>
        <dbReference type="ARBA" id="ARBA00022842"/>
    </source>
</evidence>
<reference evidence="7" key="1">
    <citation type="submission" date="2017-09" db="EMBL/GenBank/DDBJ databases">
        <title>Depth-based differentiation of microbial function through sediment-hosted aquifers and enrichment of novel symbionts in the deep terrestrial subsurface.</title>
        <authorList>
            <person name="Probst A.J."/>
            <person name="Ladd B."/>
            <person name="Jarett J.K."/>
            <person name="Geller-Mcgrath D.E."/>
            <person name="Sieber C.M.K."/>
            <person name="Emerson J.B."/>
            <person name="Anantharaman K."/>
            <person name="Thomas B.C."/>
            <person name="Malmstrom R."/>
            <person name="Stieglmeier M."/>
            <person name="Klingl A."/>
            <person name="Woyke T."/>
            <person name="Ryan C.M."/>
            <person name="Banfield J.F."/>
        </authorList>
    </citation>
    <scope>NUCLEOTIDE SEQUENCE [LARGE SCALE GENOMIC DNA]</scope>
</reference>
<evidence type="ECO:0000256" key="3">
    <source>
        <dbReference type="ARBA" id="ARBA00022723"/>
    </source>
</evidence>
<keyword evidence="5" id="KW-0460">Magnesium</keyword>
<evidence type="ECO:0000256" key="4">
    <source>
        <dbReference type="ARBA" id="ARBA00022801"/>
    </source>
</evidence>
<dbReference type="Proteomes" id="UP000230973">
    <property type="component" value="Unassembled WGS sequence"/>
</dbReference>